<organism evidence="1 2">
    <name type="scientific">Diploptera punctata</name>
    <name type="common">Pacific beetle cockroach</name>
    <dbReference type="NCBI Taxonomy" id="6984"/>
    <lineage>
        <taxon>Eukaryota</taxon>
        <taxon>Metazoa</taxon>
        <taxon>Ecdysozoa</taxon>
        <taxon>Arthropoda</taxon>
        <taxon>Hexapoda</taxon>
        <taxon>Insecta</taxon>
        <taxon>Pterygota</taxon>
        <taxon>Neoptera</taxon>
        <taxon>Polyneoptera</taxon>
        <taxon>Dictyoptera</taxon>
        <taxon>Blattodea</taxon>
        <taxon>Blaberoidea</taxon>
        <taxon>Blaberidae</taxon>
        <taxon>Diplopterinae</taxon>
        <taxon>Diploptera</taxon>
    </lineage>
</organism>
<gene>
    <name evidence="1" type="ORF">L9F63_012279</name>
</gene>
<protein>
    <submittedName>
        <fullName evidence="1">Uncharacterized protein</fullName>
    </submittedName>
</protein>
<dbReference type="Proteomes" id="UP001233999">
    <property type="component" value="Unassembled WGS sequence"/>
</dbReference>
<keyword evidence="2" id="KW-1185">Reference proteome</keyword>
<name>A0AAD8ACT3_DIPPU</name>
<reference evidence="1" key="2">
    <citation type="submission" date="2023-05" db="EMBL/GenBank/DDBJ databases">
        <authorList>
            <person name="Fouks B."/>
        </authorList>
    </citation>
    <scope>NUCLEOTIDE SEQUENCE</scope>
    <source>
        <strain evidence="1">Stay&amp;Tobe</strain>
        <tissue evidence="1">Testes</tissue>
    </source>
</reference>
<accession>A0AAD8ACT3</accession>
<evidence type="ECO:0000313" key="1">
    <source>
        <dbReference type="EMBL" id="KAJ9596675.1"/>
    </source>
</evidence>
<proteinExistence type="predicted"/>
<evidence type="ECO:0000313" key="2">
    <source>
        <dbReference type="Proteomes" id="UP001233999"/>
    </source>
</evidence>
<dbReference type="Pfam" id="PF14906">
    <property type="entry name" value="DUF4495"/>
    <property type="match status" value="1"/>
</dbReference>
<dbReference type="AlphaFoldDB" id="A0AAD8ACT3"/>
<sequence>MEIMEEGNMMDRVENIVTRDMEYYQANQTVLQENLCPGVVGGLLDFPHYASFAAVKLVLWWEEEYAAAFNGPSGLLEQSNDEQVERTDSDEFDRGCGGIAVAKTSDPAECVNIVSDSASQLLEHLHTLSQEALDHADLTVLTGTLGAAALIKNCLWWWEQVYEHICFYKGHEKVNCLSLHGSYRRFHEMAEALAERLLDLHCRLLSLYVLQDAECLHWEDPHPFFEGERGSFVIQMWWLYMQGTKEDLWNTVPPKMAQRVLAGMLNESLTILTVRYTQAEPSSARSLLLVTDISNLLLCVREILPAICSDAAELMGYAPRNKVLRDIHAKCHELLVCMIIRGSPLSTLYKVFRRGVEGVAAFLPLNKSAAVPWVILTSPHLFPRSEICIDDLLDGPAIALETSVLVSQPQALWSLLLKILTMRNYKVTVVILNQLMQQLNQSSFQPVSGTNRKKSSEDKNKVVTFEQCDGFLCSGGGDCSLATNPSQKFLPPSMTVTSLVHIVAVFGSQQDLASVLIPALEKHSHNWGSCLDRREVWNLGRPPWLEALISPLEPILSPVVETLMNVSGNAVGVAMDCLIQLADCLPEAVLRAAIVLEDALPADVHPLAGSVLVQLVITALYSKLQAAAIGNAQATALAEVLCNLDQSTAHDDKIEAFIRIAVEW</sequence>
<dbReference type="EMBL" id="JASPKZ010001974">
    <property type="protein sequence ID" value="KAJ9596675.1"/>
    <property type="molecule type" value="Genomic_DNA"/>
</dbReference>
<reference evidence="1" key="1">
    <citation type="journal article" date="2023" name="IScience">
        <title>Live-bearing cockroach genome reveals convergent evolutionary mechanisms linked to viviparity in insects and beyond.</title>
        <authorList>
            <person name="Fouks B."/>
            <person name="Harrison M.C."/>
            <person name="Mikhailova A.A."/>
            <person name="Marchal E."/>
            <person name="English S."/>
            <person name="Carruthers M."/>
            <person name="Jennings E.C."/>
            <person name="Chiamaka E.L."/>
            <person name="Frigard R.A."/>
            <person name="Pippel M."/>
            <person name="Attardo G.M."/>
            <person name="Benoit J.B."/>
            <person name="Bornberg-Bauer E."/>
            <person name="Tobe S.S."/>
        </authorList>
    </citation>
    <scope>NUCLEOTIDE SEQUENCE</scope>
    <source>
        <strain evidence="1">Stay&amp;Tobe</strain>
    </source>
</reference>
<comment type="caution">
    <text evidence="1">The sequence shown here is derived from an EMBL/GenBank/DDBJ whole genome shotgun (WGS) entry which is preliminary data.</text>
</comment>
<dbReference type="PANTHER" id="PTHR33960">
    <property type="entry name" value="SIMILAR TO KIAA0825 PROTEIN"/>
    <property type="match status" value="1"/>
</dbReference>
<dbReference type="PANTHER" id="PTHR33960:SF1">
    <property type="entry name" value="SIMILAR TO KIAA0825 PROTEIN"/>
    <property type="match status" value="1"/>
</dbReference>
<dbReference type="InterPro" id="IPR027993">
    <property type="entry name" value="DUF4495"/>
</dbReference>